<evidence type="ECO:0000313" key="2">
    <source>
        <dbReference type="EMBL" id="MFD1783872.1"/>
    </source>
</evidence>
<feature type="compositionally biased region" description="Gly residues" evidence="1">
    <location>
        <begin position="52"/>
        <end position="71"/>
    </location>
</feature>
<keyword evidence="3" id="KW-1185">Reference proteome</keyword>
<organism evidence="2 3">
    <name type="scientific">Phenylobacterium terrae</name>
    <dbReference type="NCBI Taxonomy" id="2665495"/>
    <lineage>
        <taxon>Bacteria</taxon>
        <taxon>Pseudomonadati</taxon>
        <taxon>Pseudomonadota</taxon>
        <taxon>Alphaproteobacteria</taxon>
        <taxon>Caulobacterales</taxon>
        <taxon>Caulobacteraceae</taxon>
        <taxon>Phenylobacterium</taxon>
    </lineage>
</organism>
<dbReference type="InterPro" id="IPR027405">
    <property type="entry name" value="YidB-like"/>
</dbReference>
<dbReference type="Pfam" id="PF20159">
    <property type="entry name" value="YidB"/>
    <property type="match status" value="1"/>
</dbReference>
<evidence type="ECO:0000256" key="1">
    <source>
        <dbReference type="SAM" id="MobiDB-lite"/>
    </source>
</evidence>
<reference evidence="3" key="1">
    <citation type="journal article" date="2019" name="Int. J. Syst. Evol. Microbiol.">
        <title>The Global Catalogue of Microorganisms (GCM) 10K type strain sequencing project: providing services to taxonomists for standard genome sequencing and annotation.</title>
        <authorList>
            <consortium name="The Broad Institute Genomics Platform"/>
            <consortium name="The Broad Institute Genome Sequencing Center for Infectious Disease"/>
            <person name="Wu L."/>
            <person name="Ma J."/>
        </authorList>
    </citation>
    <scope>NUCLEOTIDE SEQUENCE [LARGE SCALE GENOMIC DNA]</scope>
    <source>
        <strain evidence="3">DFY28</strain>
    </source>
</reference>
<feature type="compositionally biased region" description="Basic and acidic residues" evidence="1">
    <location>
        <begin position="169"/>
        <end position="185"/>
    </location>
</feature>
<accession>A0ABW4N0Z3</accession>
<protein>
    <submittedName>
        <fullName evidence="2">YidB family protein</fullName>
    </submittedName>
</protein>
<feature type="region of interest" description="Disordered" evidence="1">
    <location>
        <begin position="51"/>
        <end position="71"/>
    </location>
</feature>
<evidence type="ECO:0000313" key="3">
    <source>
        <dbReference type="Proteomes" id="UP001597237"/>
    </source>
</evidence>
<dbReference type="Gene3D" id="1.10.10.690">
    <property type="entry name" value="YidB-like"/>
    <property type="match status" value="1"/>
</dbReference>
<feature type="region of interest" description="Disordered" evidence="1">
    <location>
        <begin position="162"/>
        <end position="185"/>
    </location>
</feature>
<gene>
    <name evidence="2" type="ORF">ACFSC0_10750</name>
</gene>
<sequence>MAGLLEQILGGMVGGGLGRGSRGRMGGGRSAAMNGLLIALAAKAAQHYMRQRGGGGRSFDPGSAGGPGGGLPGGLGAGLPGGLGGLLGGLGGAGALGALLGQLRERGLGNEVDSWVRPGPNQPVPPQRLAEALGDETVDSLAAETGMPRQALLSELSQALPEAVDELTPEGREPTDDDLGRIGQA</sequence>
<name>A0ABW4N0Z3_9CAUL</name>
<dbReference type="RefSeq" id="WP_377282936.1">
    <property type="nucleotide sequence ID" value="NZ_JBHRSI010000008.1"/>
</dbReference>
<dbReference type="InterPro" id="IPR045372">
    <property type="entry name" value="YidB"/>
</dbReference>
<proteinExistence type="predicted"/>
<dbReference type="Proteomes" id="UP001597237">
    <property type="component" value="Unassembled WGS sequence"/>
</dbReference>
<dbReference type="SUPFAM" id="SSF140804">
    <property type="entry name" value="YidB-like"/>
    <property type="match status" value="1"/>
</dbReference>
<dbReference type="EMBL" id="JBHUEY010000001">
    <property type="protein sequence ID" value="MFD1783872.1"/>
    <property type="molecule type" value="Genomic_DNA"/>
</dbReference>
<comment type="caution">
    <text evidence="2">The sequence shown here is derived from an EMBL/GenBank/DDBJ whole genome shotgun (WGS) entry which is preliminary data.</text>
</comment>